<dbReference type="Pfam" id="PF22769">
    <property type="entry name" value="DCD"/>
    <property type="match status" value="1"/>
</dbReference>
<dbReference type="Proteomes" id="UP000053904">
    <property type="component" value="Unassembled WGS sequence"/>
</dbReference>
<dbReference type="PANTHER" id="PTHR42680">
    <property type="entry name" value="DCTP DEAMINASE"/>
    <property type="match status" value="1"/>
</dbReference>
<dbReference type="GO" id="GO:0006229">
    <property type="term" value="P:dUTP biosynthetic process"/>
    <property type="evidence" value="ECO:0007669"/>
    <property type="project" value="InterPro"/>
</dbReference>
<name>A0A117M0J1_9BACT</name>
<comment type="caution">
    <text evidence="2">The sequence shown here is derived from an EMBL/GenBank/DDBJ whole genome shotgun (WGS) entry which is preliminary data.</text>
</comment>
<proteinExistence type="predicted"/>
<dbReference type="GO" id="GO:0008829">
    <property type="term" value="F:dCTP deaminase activity"/>
    <property type="evidence" value="ECO:0007669"/>
    <property type="project" value="InterPro"/>
</dbReference>
<reference evidence="3" key="1">
    <citation type="journal article" date="2015" name="MBio">
        <title>Genome-Resolved Metagenomic Analysis Reveals Roles for Candidate Phyla and Other Microbial Community Members in Biogeochemical Transformations in Oil Reservoirs.</title>
        <authorList>
            <person name="Hu P."/>
            <person name="Tom L."/>
            <person name="Singh A."/>
            <person name="Thomas B.C."/>
            <person name="Baker B.J."/>
            <person name="Piceno Y.M."/>
            <person name="Andersen G.L."/>
            <person name="Banfield J.F."/>
        </authorList>
    </citation>
    <scope>NUCLEOTIDE SEQUENCE [LARGE SCALE GENOMIC DNA]</scope>
</reference>
<protein>
    <submittedName>
        <fullName evidence="2">Deoxycytidine triphosphate deaminase</fullName>
    </submittedName>
</protein>
<dbReference type="Gene3D" id="2.70.40.10">
    <property type="match status" value="1"/>
</dbReference>
<dbReference type="InterPro" id="IPR036157">
    <property type="entry name" value="dUTPase-like_sf"/>
</dbReference>
<dbReference type="AlphaFoldDB" id="A0A117M0J1"/>
<evidence type="ECO:0000313" key="2">
    <source>
        <dbReference type="EMBL" id="KUK77662.1"/>
    </source>
</evidence>
<evidence type="ECO:0000313" key="3">
    <source>
        <dbReference type="Proteomes" id="UP000053904"/>
    </source>
</evidence>
<dbReference type="SUPFAM" id="SSF51283">
    <property type="entry name" value="dUTPase-like"/>
    <property type="match status" value="1"/>
</dbReference>
<dbReference type="PANTHER" id="PTHR42680:SF3">
    <property type="entry name" value="DCTP DEAMINASE"/>
    <property type="match status" value="1"/>
</dbReference>
<organism evidence="2 3">
    <name type="scientific">candidate division WS6 bacterium 34_10</name>
    <dbReference type="NCBI Taxonomy" id="1641389"/>
    <lineage>
        <taxon>Bacteria</taxon>
        <taxon>Candidatus Dojkabacteria</taxon>
    </lineage>
</organism>
<dbReference type="EMBL" id="LGGO01000014">
    <property type="protein sequence ID" value="KUK77662.1"/>
    <property type="molecule type" value="Genomic_DNA"/>
</dbReference>
<dbReference type="InterPro" id="IPR011962">
    <property type="entry name" value="dCTP_deaminase"/>
</dbReference>
<dbReference type="PATRIC" id="fig|1641389.3.peg.243"/>
<gene>
    <name evidence="2" type="ORF">XD93_0175</name>
</gene>
<dbReference type="GO" id="GO:0015949">
    <property type="term" value="P:nucleobase-containing small molecule interconversion"/>
    <property type="evidence" value="ECO:0007669"/>
    <property type="project" value="TreeGrafter"/>
</dbReference>
<evidence type="ECO:0000256" key="1">
    <source>
        <dbReference type="ARBA" id="ARBA00023080"/>
    </source>
</evidence>
<keyword evidence="1" id="KW-0546">Nucleotide metabolism</keyword>
<accession>A0A117M0J1</accession>
<sequence length="173" mass="19839">MILTGREIQKQVDRGLINIEPFSKESINPNSYNYHLSSDLLVLENVVDSRQRTEYKKVTISEDGFVLEPSKLYLGVTKEIIGSKEYVTSLIGRSSIGRLGLFMQITADLGQIGQSHKWTLEMHVVKKLRVYPNIKIGQVSFWEPLGDNDYEYTDLYNTSNEPIVSKIYKEFKA</sequence>